<comment type="caution">
    <text evidence="2">The sequence shown here is derived from an EMBL/GenBank/DDBJ whole genome shotgun (WGS) entry which is preliminary data.</text>
</comment>
<proteinExistence type="predicted"/>
<feature type="region of interest" description="Disordered" evidence="1">
    <location>
        <begin position="383"/>
        <end position="406"/>
    </location>
</feature>
<feature type="region of interest" description="Disordered" evidence="1">
    <location>
        <begin position="284"/>
        <end position="305"/>
    </location>
</feature>
<name>A0A699HN64_TANCI</name>
<evidence type="ECO:0000256" key="1">
    <source>
        <dbReference type="SAM" id="MobiDB-lite"/>
    </source>
</evidence>
<dbReference type="Pfam" id="PF14223">
    <property type="entry name" value="Retrotran_gag_2"/>
    <property type="match status" value="1"/>
</dbReference>
<organism evidence="2">
    <name type="scientific">Tanacetum cinerariifolium</name>
    <name type="common">Dalmatian daisy</name>
    <name type="synonym">Chrysanthemum cinerariifolium</name>
    <dbReference type="NCBI Taxonomy" id="118510"/>
    <lineage>
        <taxon>Eukaryota</taxon>
        <taxon>Viridiplantae</taxon>
        <taxon>Streptophyta</taxon>
        <taxon>Embryophyta</taxon>
        <taxon>Tracheophyta</taxon>
        <taxon>Spermatophyta</taxon>
        <taxon>Magnoliopsida</taxon>
        <taxon>eudicotyledons</taxon>
        <taxon>Gunneridae</taxon>
        <taxon>Pentapetalae</taxon>
        <taxon>asterids</taxon>
        <taxon>campanulids</taxon>
        <taxon>Asterales</taxon>
        <taxon>Asteraceae</taxon>
        <taxon>Asteroideae</taxon>
        <taxon>Anthemideae</taxon>
        <taxon>Anthemidinae</taxon>
        <taxon>Tanacetum</taxon>
    </lineage>
</organism>
<evidence type="ECO:0000313" key="2">
    <source>
        <dbReference type="EMBL" id="GEY39616.1"/>
    </source>
</evidence>
<sequence>MVAASKVPMLKPGEFEIWRIRIKQYIQMIDYALWEVIENGATLPKTQFVEGVMTEMPITSAKKAQRRLEVKARSTLMMGIPNEHQLKFNSIKDAKKFLEAVEKRFGRNVATKKTQRNLLKQQYENFTAPSLEMLDQTFDRLQKLVSQLELLDMTGVVRQRKGQICTHGFLIFKFRLKVSIAGTSSTEQPLLKDTSTRSDQEKKIQKIDHLSRSLLIQGLLNDIYSLNDSNKNAKDLWDALARHMIGSEYEWKQYATTMRQYKNLMDINVDALYNILKKNQKDSANKKQEYVKNDDKKVEKKDDEKKRDMSKVKCYNCKKEGVESSEKVVFEIENKSKNDCQVIEKVYDSEENPNVIGVRIFQLSVSQSVSPISVTKTSCASNSVESKLKRKRRKRTSSKQHDQQVKKDVLRANKDFVHFSNLNTLSSVKRPKPSGVRWMKKGSSNTVKADLFSFNHSNLNKNVKRYSHKNLMAYNNFENHSAFDCNNARNASCNAIMNASVDVNDLFVFDDVSIRKSQVSKMAFRKKPSASLNVPSRRCLKHMTGNRALLTNIVEKFLRTVRFGNNDFAVIAGYGDV</sequence>
<protein>
    <submittedName>
        <fullName evidence="2">Uncharacterized protein</fullName>
    </submittedName>
</protein>
<feature type="non-terminal residue" evidence="2">
    <location>
        <position position="577"/>
    </location>
</feature>
<accession>A0A699HN64</accession>
<dbReference type="EMBL" id="BKCJ010175024">
    <property type="protein sequence ID" value="GEY39616.1"/>
    <property type="molecule type" value="Genomic_DNA"/>
</dbReference>
<dbReference type="AlphaFoldDB" id="A0A699HN64"/>
<reference evidence="2" key="1">
    <citation type="journal article" date="2019" name="Sci. Rep.">
        <title>Draft genome of Tanacetum cinerariifolium, the natural source of mosquito coil.</title>
        <authorList>
            <person name="Yamashiro T."/>
            <person name="Shiraishi A."/>
            <person name="Satake H."/>
            <person name="Nakayama K."/>
        </authorList>
    </citation>
    <scope>NUCLEOTIDE SEQUENCE</scope>
</reference>
<feature type="compositionally biased region" description="Basic residues" evidence="1">
    <location>
        <begin position="388"/>
        <end position="398"/>
    </location>
</feature>
<gene>
    <name evidence="2" type="ORF">Tci_411590</name>
</gene>